<dbReference type="GO" id="GO:0008237">
    <property type="term" value="F:metallopeptidase activity"/>
    <property type="evidence" value="ECO:0007669"/>
    <property type="project" value="UniProtKB-KW"/>
</dbReference>
<evidence type="ECO:0000313" key="8">
    <source>
        <dbReference type="EMBL" id="PIA48572.1"/>
    </source>
</evidence>
<evidence type="ECO:0008006" key="10">
    <source>
        <dbReference type="Google" id="ProtNLM"/>
    </source>
</evidence>
<organism evidence="8 9">
    <name type="scientific">Aquilegia coerulea</name>
    <name type="common">Rocky mountain columbine</name>
    <dbReference type="NCBI Taxonomy" id="218851"/>
    <lineage>
        <taxon>Eukaryota</taxon>
        <taxon>Viridiplantae</taxon>
        <taxon>Streptophyta</taxon>
        <taxon>Embryophyta</taxon>
        <taxon>Tracheophyta</taxon>
        <taxon>Spermatophyta</taxon>
        <taxon>Magnoliopsida</taxon>
        <taxon>Ranunculales</taxon>
        <taxon>Ranunculaceae</taxon>
        <taxon>Thalictroideae</taxon>
        <taxon>Aquilegia</taxon>
    </lineage>
</organism>
<dbReference type="STRING" id="218851.A0A2G5DYH6"/>
<dbReference type="AlphaFoldDB" id="A0A2G5DYH6"/>
<keyword evidence="5" id="KW-0482">Metalloprotease</keyword>
<proteinExistence type="inferred from homology"/>
<evidence type="ECO:0000256" key="2">
    <source>
        <dbReference type="ARBA" id="ARBA00022670"/>
    </source>
</evidence>
<evidence type="ECO:0000256" key="5">
    <source>
        <dbReference type="ARBA" id="ARBA00023049"/>
    </source>
</evidence>
<protein>
    <recommendedName>
        <fullName evidence="10">Peptidase M16 N-terminal domain-containing protein</fullName>
    </recommendedName>
</protein>
<dbReference type="PANTHER" id="PTHR43690">
    <property type="entry name" value="NARDILYSIN"/>
    <property type="match status" value="1"/>
</dbReference>
<evidence type="ECO:0000259" key="6">
    <source>
        <dbReference type="Pfam" id="PF00675"/>
    </source>
</evidence>
<evidence type="ECO:0000256" key="4">
    <source>
        <dbReference type="ARBA" id="ARBA00022833"/>
    </source>
</evidence>
<evidence type="ECO:0000256" key="1">
    <source>
        <dbReference type="ARBA" id="ARBA00007261"/>
    </source>
</evidence>
<evidence type="ECO:0000313" key="9">
    <source>
        <dbReference type="Proteomes" id="UP000230069"/>
    </source>
</evidence>
<feature type="domain" description="Peptidase M16 N-terminal" evidence="6">
    <location>
        <begin position="13"/>
        <end position="143"/>
    </location>
</feature>
<reference evidence="8 9" key="1">
    <citation type="submission" date="2017-09" db="EMBL/GenBank/DDBJ databases">
        <title>WGS assembly of Aquilegia coerulea Goldsmith.</title>
        <authorList>
            <person name="Hodges S."/>
            <person name="Kramer E."/>
            <person name="Nordborg M."/>
            <person name="Tomkins J."/>
            <person name="Borevitz J."/>
            <person name="Derieg N."/>
            <person name="Yan J."/>
            <person name="Mihaltcheva S."/>
            <person name="Hayes R.D."/>
            <person name="Rokhsar D."/>
        </authorList>
    </citation>
    <scope>NUCLEOTIDE SEQUENCE [LARGE SCALE GENOMIC DNA]</scope>
    <source>
        <strain evidence="9">cv. Goldsmith</strain>
    </source>
</reference>
<name>A0A2G5DYH6_AQUCA</name>
<dbReference type="GO" id="GO:0006508">
    <property type="term" value="P:proteolysis"/>
    <property type="evidence" value="ECO:0007669"/>
    <property type="project" value="UniProtKB-KW"/>
</dbReference>
<dbReference type="InterPro" id="IPR050626">
    <property type="entry name" value="Peptidase_M16"/>
</dbReference>
<keyword evidence="9" id="KW-1185">Reference proteome</keyword>
<gene>
    <name evidence="8" type="ORF">AQUCO_01400869v1</name>
</gene>
<dbReference type="Proteomes" id="UP000230069">
    <property type="component" value="Unassembled WGS sequence"/>
</dbReference>
<dbReference type="Pfam" id="PF00675">
    <property type="entry name" value="Peptidase_M16"/>
    <property type="match status" value="1"/>
</dbReference>
<keyword evidence="3" id="KW-0378">Hydrolase</keyword>
<evidence type="ECO:0000259" key="7">
    <source>
        <dbReference type="Pfam" id="PF05193"/>
    </source>
</evidence>
<dbReference type="InterPro" id="IPR011249">
    <property type="entry name" value="Metalloenz_LuxS/M16"/>
</dbReference>
<dbReference type="Pfam" id="PF05193">
    <property type="entry name" value="Peptidase_M16_C"/>
    <property type="match status" value="2"/>
</dbReference>
<dbReference type="PANTHER" id="PTHR43690:SF34">
    <property type="entry name" value="ZINC PROTEASE PQQL-LIKE"/>
    <property type="match status" value="1"/>
</dbReference>
<dbReference type="Gene3D" id="3.30.830.10">
    <property type="entry name" value="Metalloenzyme, LuxS/M16 peptidase-like"/>
    <property type="match status" value="3"/>
</dbReference>
<feature type="domain" description="Peptidase M16 C-terminal" evidence="7">
    <location>
        <begin position="638"/>
        <end position="817"/>
    </location>
</feature>
<dbReference type="InParanoid" id="A0A2G5DYH6"/>
<keyword evidence="2" id="KW-0645">Protease</keyword>
<comment type="similarity">
    <text evidence="1">Belongs to the peptidase M16 family.</text>
</comment>
<accession>A0A2G5DYH6</accession>
<dbReference type="OrthoDB" id="10251424at2759"/>
<dbReference type="InterPro" id="IPR007863">
    <property type="entry name" value="Peptidase_M16_C"/>
</dbReference>
<evidence type="ECO:0000256" key="3">
    <source>
        <dbReference type="ARBA" id="ARBA00022801"/>
    </source>
</evidence>
<keyword evidence="4" id="KW-0862">Zinc</keyword>
<dbReference type="SUPFAM" id="SSF63411">
    <property type="entry name" value="LuxS/MPP-like metallohydrolase"/>
    <property type="match status" value="3"/>
</dbReference>
<dbReference type="InterPro" id="IPR011765">
    <property type="entry name" value="Pept_M16_N"/>
</dbReference>
<feature type="domain" description="Peptidase M16 C-terminal" evidence="7">
    <location>
        <begin position="158"/>
        <end position="331"/>
    </location>
</feature>
<sequence length="916" mass="104920">MVQGILPNGLKYFVRKNQHPSDVVELALGIKVGAIVEKYEESGVAHLIEHLSISKQYKMVVEAGKCHNGLTGKDRTVFYLTASKQTLEEAMQVLASYIKFEISPKDLRREMGVVIQELHYWKSNVKLRREHEIAKVMFEGSEYASHNPGGLEHILKTLSVERINNFFKEWYHPNQMAVVATGDLDEMDVVGLVKDHFAAIPILDPVPTIPNFEIPFHNNVRFHCFVDSEIKKDEVWVTFKLDRNCDYKSKILRSIFVEALIWRCRRLSFRVDSNDMSFSQVFDDFSVPVDLLYLKAKFKGKQHIQGLTTILTELGRIRLHGINENETDQIKTVWLTRSTSIKGQVDKSTKFRDMLLKKFFKNEALQEDDNAYRKCVEEYLPCITATELSTFAEKLKTSCSCSIIATSRGHLPVLDLRNAVDCVNCLEEAGNIVPWVEEDTPCATIVSTLPKPGTITQNKFFDAAGVHELHLSNGMIISYKQIDSEVDQTTYRGFAYGGLSEVPEPQYYSCKLSFPLGSKIGLFGHKPRVFKSLVRERDASVGIVHDIYERMFFGECGSLVDLETSMQMVYQLFSSNKTCSREEFEEELETLLNTNARDRNMEKAVKAILCDFLYGNSFCREAKCEDIRAIDLKVACEYLNRCFKDPSAFHVLIVSNLEYEVALPLILQYLGGIERPSEPVFHYDPKMLKEVPVQFPSALRRDIFQVPLKGDCCRVDVIFPFTSKIESQVKDSYFLKCATGLLNSIFFNCLRHEQGKVYKLDVFQSYSRQKPSSTEDVRGEIIVMFACFPSDYDLLINLVVDEFVRLQNEGFTDEEVQCICQCQQKDDKENTFKTIWWLQFLSRYYQSFPTIDLDAAFLMEVASRHEGYADKSSMNSAIRRMFHLPCNSNYVVHILEPEEDSAEDSEAEAEAEAEAD</sequence>
<dbReference type="EMBL" id="KZ305031">
    <property type="protein sequence ID" value="PIA48572.1"/>
    <property type="molecule type" value="Genomic_DNA"/>
</dbReference>
<dbReference type="GO" id="GO:0046872">
    <property type="term" value="F:metal ion binding"/>
    <property type="evidence" value="ECO:0007669"/>
    <property type="project" value="InterPro"/>
</dbReference>